<protein>
    <submittedName>
        <fullName evidence="3">Beta-lactamase family protein</fullName>
    </submittedName>
</protein>
<proteinExistence type="predicted"/>
<dbReference type="InterPro" id="IPR050789">
    <property type="entry name" value="Diverse_Enzym_Activities"/>
</dbReference>
<dbReference type="AlphaFoldDB" id="A0A6M5Y9R0"/>
<dbReference type="InterPro" id="IPR001466">
    <property type="entry name" value="Beta-lactam-related"/>
</dbReference>
<keyword evidence="4" id="KW-1185">Reference proteome</keyword>
<dbReference type="Gene3D" id="3.40.710.10">
    <property type="entry name" value="DD-peptidase/beta-lactamase superfamily"/>
    <property type="match status" value="1"/>
</dbReference>
<dbReference type="EMBL" id="CP053435">
    <property type="protein sequence ID" value="QJW89562.1"/>
    <property type="molecule type" value="Genomic_DNA"/>
</dbReference>
<gene>
    <name evidence="3" type="ORF">HNV11_09300</name>
</gene>
<name>A0A6M5Y9R0_9BACT</name>
<dbReference type="KEGG" id="stae:HNV11_09300"/>
<dbReference type="Pfam" id="PF00144">
    <property type="entry name" value="Beta-lactamase"/>
    <property type="match status" value="1"/>
</dbReference>
<dbReference type="InterPro" id="IPR012338">
    <property type="entry name" value="Beta-lactam/transpept-like"/>
</dbReference>
<dbReference type="PANTHER" id="PTHR43283:SF3">
    <property type="entry name" value="BETA-LACTAMASE FAMILY PROTEIN (AFU_ORTHOLOGUE AFUA_5G07500)"/>
    <property type="match status" value="1"/>
</dbReference>
<evidence type="ECO:0000313" key="4">
    <source>
        <dbReference type="Proteomes" id="UP000502756"/>
    </source>
</evidence>
<feature type="chain" id="PRO_5026892616" evidence="1">
    <location>
        <begin position="20"/>
        <end position="438"/>
    </location>
</feature>
<dbReference type="SUPFAM" id="SSF56601">
    <property type="entry name" value="beta-lactamase/transpeptidase-like"/>
    <property type="match status" value="1"/>
</dbReference>
<evidence type="ECO:0000259" key="2">
    <source>
        <dbReference type="Pfam" id="PF00144"/>
    </source>
</evidence>
<feature type="signal peptide" evidence="1">
    <location>
        <begin position="1"/>
        <end position="19"/>
    </location>
</feature>
<dbReference type="RefSeq" id="WP_171739401.1">
    <property type="nucleotide sequence ID" value="NZ_CP053435.1"/>
</dbReference>
<organism evidence="3 4">
    <name type="scientific">Spirosoma taeanense</name>
    <dbReference type="NCBI Taxonomy" id="2735870"/>
    <lineage>
        <taxon>Bacteria</taxon>
        <taxon>Pseudomonadati</taxon>
        <taxon>Bacteroidota</taxon>
        <taxon>Cytophagia</taxon>
        <taxon>Cytophagales</taxon>
        <taxon>Cytophagaceae</taxon>
        <taxon>Spirosoma</taxon>
    </lineage>
</organism>
<evidence type="ECO:0000313" key="3">
    <source>
        <dbReference type="EMBL" id="QJW89562.1"/>
    </source>
</evidence>
<evidence type="ECO:0000256" key="1">
    <source>
        <dbReference type="SAM" id="SignalP"/>
    </source>
</evidence>
<reference evidence="3 4" key="1">
    <citation type="submission" date="2020-05" db="EMBL/GenBank/DDBJ databases">
        <title>Genome sequencing of Spirosoma sp. TS118.</title>
        <authorList>
            <person name="Lee J.-H."/>
            <person name="Jeong S."/>
            <person name="Zhao L."/>
            <person name="Jung J.-H."/>
            <person name="Kim M.-K."/>
            <person name="Lim S."/>
        </authorList>
    </citation>
    <scope>NUCLEOTIDE SEQUENCE [LARGE SCALE GENOMIC DNA]</scope>
    <source>
        <strain evidence="3 4">TS118</strain>
    </source>
</reference>
<sequence>MRSLVLTGLMAGFFLSASAQTARTRPSEATNPVLQEAQAESVGMSTTRLQRMDAVINDYVAKGRQAGVGVLVARNGRIVYHKAYGQDDIQAKTPLKRDAIFRIASQTKAITSIGLMLLFEEGKFLLDDPISKYIPAFKTPKVLDKYNEKDTTYTTVPARREITIRQLLTHTSGISYPGIGTKEAVAIYAKNRIPSGIGTPTGTLADAMDRLAALPLMHQPGEKWTYGLSVDVLGRLIEVLSSQSLDQFLRTRLFEPLGMNDTYFYLPASRQNRLARVYTEDSTKTLRRLPAQGGISEDYPKQPGTYYSGGAGLSSTLYDYAIFLQMMLNGGEYGGKRFLSPTTVRLITTNQIGDLNQGLDKFGLGFAITSERSATRLPTSQGSYNWGGFFGTTYWVDPKEGIVALLYTQKVPNSYGDLNDKFKVLVYQAITQMNDSNR</sequence>
<accession>A0A6M5Y9R0</accession>
<dbReference type="Proteomes" id="UP000502756">
    <property type="component" value="Chromosome"/>
</dbReference>
<dbReference type="PANTHER" id="PTHR43283">
    <property type="entry name" value="BETA-LACTAMASE-RELATED"/>
    <property type="match status" value="1"/>
</dbReference>
<keyword evidence="1" id="KW-0732">Signal</keyword>
<feature type="domain" description="Beta-lactamase-related" evidence="2">
    <location>
        <begin position="53"/>
        <end position="423"/>
    </location>
</feature>